<evidence type="ECO:0000313" key="16">
    <source>
        <dbReference type="EMBL" id="MBC2650254.1"/>
    </source>
</evidence>
<keyword evidence="7" id="KW-0406">Ion transport</keyword>
<comment type="similarity">
    <text evidence="11 12">Belongs to the TonB-dependent receptor family.</text>
</comment>
<dbReference type="PANTHER" id="PTHR32552">
    <property type="entry name" value="FERRICHROME IRON RECEPTOR-RELATED"/>
    <property type="match status" value="1"/>
</dbReference>
<evidence type="ECO:0000256" key="6">
    <source>
        <dbReference type="ARBA" id="ARBA00023004"/>
    </source>
</evidence>
<evidence type="ECO:0000256" key="2">
    <source>
        <dbReference type="ARBA" id="ARBA00022448"/>
    </source>
</evidence>
<dbReference type="InterPro" id="IPR036942">
    <property type="entry name" value="Beta-barrel_TonB_sf"/>
</dbReference>
<comment type="subcellular location">
    <subcellularLocation>
        <location evidence="1 11">Cell outer membrane</location>
        <topology evidence="1 11">Multi-pass membrane protein</topology>
    </subcellularLocation>
</comment>
<evidence type="ECO:0000313" key="17">
    <source>
        <dbReference type="Proteomes" id="UP000520156"/>
    </source>
</evidence>
<evidence type="ECO:0000256" key="13">
    <source>
        <dbReference type="SAM" id="SignalP"/>
    </source>
</evidence>
<proteinExistence type="inferred from homology"/>
<evidence type="ECO:0000256" key="8">
    <source>
        <dbReference type="ARBA" id="ARBA00023077"/>
    </source>
</evidence>
<keyword evidence="13" id="KW-0732">Signal</keyword>
<dbReference type="SUPFAM" id="SSF56935">
    <property type="entry name" value="Porins"/>
    <property type="match status" value="1"/>
</dbReference>
<keyword evidence="16" id="KW-0675">Receptor</keyword>
<evidence type="ECO:0000256" key="12">
    <source>
        <dbReference type="RuleBase" id="RU003357"/>
    </source>
</evidence>
<evidence type="ECO:0000256" key="11">
    <source>
        <dbReference type="PROSITE-ProRule" id="PRU01360"/>
    </source>
</evidence>
<keyword evidence="9 11" id="KW-0472">Membrane</keyword>
<evidence type="ECO:0000259" key="15">
    <source>
        <dbReference type="Pfam" id="PF07715"/>
    </source>
</evidence>
<dbReference type="AlphaFoldDB" id="A0A7X1KAL2"/>
<keyword evidence="5 11" id="KW-0812">Transmembrane</keyword>
<dbReference type="GO" id="GO:0006826">
    <property type="term" value="P:iron ion transport"/>
    <property type="evidence" value="ECO:0007669"/>
    <property type="project" value="UniProtKB-KW"/>
</dbReference>
<evidence type="ECO:0000256" key="5">
    <source>
        <dbReference type="ARBA" id="ARBA00022692"/>
    </source>
</evidence>
<feature type="domain" description="TonB-dependent receptor-like beta-barrel" evidence="14">
    <location>
        <begin position="336"/>
        <end position="798"/>
    </location>
</feature>
<keyword evidence="3 11" id="KW-1134">Transmembrane beta strand</keyword>
<dbReference type="PANTHER" id="PTHR32552:SF81">
    <property type="entry name" value="TONB-DEPENDENT OUTER MEMBRANE RECEPTOR"/>
    <property type="match status" value="1"/>
</dbReference>
<keyword evidence="8 12" id="KW-0798">TonB box</keyword>
<feature type="chain" id="PRO_5030931415" evidence="13">
    <location>
        <begin position="29"/>
        <end position="837"/>
    </location>
</feature>
<dbReference type="InterPro" id="IPR000531">
    <property type="entry name" value="Beta-barrel_TonB"/>
</dbReference>
<sequence length="837" mass="90589">MEYGLARKALVAALLASAGTVAPQGAMAQEAGEAASSEIIVTAQRREERLQDVPISITAISRDSIRERGLNSLQDLQASVPSLVVAPNGQASRDVMSPSIRGQSASFQGSPAVVVYMNEVPLPAAITLSGQGGPGTFVDLQNIQILAGAQGTLFGRNTTGGAILLTPAKPTDRLEGYLQGGLGNYRMAELEGVINVPLSDRARIRVVAASRDRNGFTRDVNWNKDRDDQHWRMARVGLWLEPVEGVENYTMAYYGKSHSNGSGSIAKSFNTPYFIGLATRPIPVGGGVNLPLGAIAPQFNFCGAGTGPANCSYYNNLITQQQQLGIRKVAHGVDDFASVESWGITNTTDAELNDALKLRNIISYAELKSYYSNDQDGTIAPIYDTGLTALSRTAPRDWYKLFTEELQLQGTGLDGKLTYTVGGFYFKQSPAGRMISYSTNVCGSQNPAACPIGQSEIAVTNESKALYAQATLDLGALTPALDKVRLTGGYRYTWDSVVGTNSSWSYFQLANGTQVQNGCSWKQGTVTDPRTQCAFGATLNSKAPNWTIGLDYRPSDNLLLYAKVTRGYKAGGFNGYAVFETTRTFQPEYVTDYEAGFKSDFNLNGMRGRFNVNGFWMDYKDIQRAAGDFNRATGGNGAVTLNAASAEIKGVEIDAMVRPAEFLEVGGNYSHISAKYKSFVFNSSSGVYDCRSQQLGDLSFANANMTCRPLQYLSPNIFSAYARFSLPIPEKAGKMSLLMSYSWSDRQPTAPLSVETFPNGTPLEPGVLLPSFGLLNATLDWKNVLGQPFDLSLFGTNLTNKEYIITNTGVFQSIGAQSVMYGEPRMYGIRLRVHFGG</sequence>
<reference evidence="16 17" key="1">
    <citation type="submission" date="2020-08" db="EMBL/GenBank/DDBJ databases">
        <title>The genome sequence of Novosphingobium flavum 4Y4.</title>
        <authorList>
            <person name="Liu Y."/>
        </authorList>
    </citation>
    <scope>NUCLEOTIDE SEQUENCE [LARGE SCALE GENOMIC DNA]</scope>
    <source>
        <strain evidence="16 17">4Y4</strain>
    </source>
</reference>
<dbReference type="Pfam" id="PF00593">
    <property type="entry name" value="TonB_dep_Rec_b-barrel"/>
    <property type="match status" value="1"/>
</dbReference>
<gene>
    <name evidence="16" type="ORF">H7F49_00880</name>
</gene>
<organism evidence="16 17">
    <name type="scientific">Novosphingobium aerophilum</name>
    <dbReference type="NCBI Taxonomy" id="2839843"/>
    <lineage>
        <taxon>Bacteria</taxon>
        <taxon>Pseudomonadati</taxon>
        <taxon>Pseudomonadota</taxon>
        <taxon>Alphaproteobacteria</taxon>
        <taxon>Sphingomonadales</taxon>
        <taxon>Sphingomonadaceae</taxon>
        <taxon>Novosphingobium</taxon>
    </lineage>
</organism>
<evidence type="ECO:0000256" key="4">
    <source>
        <dbReference type="ARBA" id="ARBA00022496"/>
    </source>
</evidence>
<name>A0A7X1KAL2_9SPHN</name>
<evidence type="ECO:0000256" key="10">
    <source>
        <dbReference type="ARBA" id="ARBA00023237"/>
    </source>
</evidence>
<keyword evidence="17" id="KW-1185">Reference proteome</keyword>
<dbReference type="Pfam" id="PF07715">
    <property type="entry name" value="Plug"/>
    <property type="match status" value="1"/>
</dbReference>
<accession>A0A7X1KAL2</accession>
<keyword evidence="2 11" id="KW-0813">Transport</keyword>
<protein>
    <submittedName>
        <fullName evidence="16">TonB-dependent receptor</fullName>
    </submittedName>
</protein>
<comment type="caution">
    <text evidence="16">The sequence shown here is derived from an EMBL/GenBank/DDBJ whole genome shotgun (WGS) entry which is preliminary data.</text>
</comment>
<evidence type="ECO:0000259" key="14">
    <source>
        <dbReference type="Pfam" id="PF00593"/>
    </source>
</evidence>
<dbReference type="InterPro" id="IPR039426">
    <property type="entry name" value="TonB-dep_rcpt-like"/>
</dbReference>
<dbReference type="GO" id="GO:0009279">
    <property type="term" value="C:cell outer membrane"/>
    <property type="evidence" value="ECO:0007669"/>
    <property type="project" value="UniProtKB-SubCell"/>
</dbReference>
<keyword evidence="6" id="KW-0408">Iron</keyword>
<dbReference type="Gene3D" id="2.40.170.20">
    <property type="entry name" value="TonB-dependent receptor, beta-barrel domain"/>
    <property type="match status" value="2"/>
</dbReference>
<dbReference type="InterPro" id="IPR012910">
    <property type="entry name" value="Plug_dom"/>
</dbReference>
<evidence type="ECO:0000256" key="1">
    <source>
        <dbReference type="ARBA" id="ARBA00004571"/>
    </source>
</evidence>
<dbReference type="Proteomes" id="UP000520156">
    <property type="component" value="Unassembled WGS sequence"/>
</dbReference>
<dbReference type="EMBL" id="JACLAU010000001">
    <property type="protein sequence ID" value="MBC2650254.1"/>
    <property type="molecule type" value="Genomic_DNA"/>
</dbReference>
<feature type="domain" description="TonB-dependent receptor plug" evidence="15">
    <location>
        <begin position="50"/>
        <end position="162"/>
    </location>
</feature>
<keyword evidence="4" id="KW-0410">Iron transport</keyword>
<feature type="signal peptide" evidence="13">
    <location>
        <begin position="1"/>
        <end position="28"/>
    </location>
</feature>
<keyword evidence="10 11" id="KW-0998">Cell outer membrane</keyword>
<dbReference type="PROSITE" id="PS52016">
    <property type="entry name" value="TONB_DEPENDENT_REC_3"/>
    <property type="match status" value="1"/>
</dbReference>
<evidence type="ECO:0000256" key="7">
    <source>
        <dbReference type="ARBA" id="ARBA00023065"/>
    </source>
</evidence>
<evidence type="ECO:0000256" key="9">
    <source>
        <dbReference type="ARBA" id="ARBA00023136"/>
    </source>
</evidence>
<evidence type="ECO:0000256" key="3">
    <source>
        <dbReference type="ARBA" id="ARBA00022452"/>
    </source>
</evidence>